<dbReference type="SUPFAM" id="SSF58104">
    <property type="entry name" value="Methyl-accepting chemotaxis protein (MCP) signaling domain"/>
    <property type="match status" value="1"/>
</dbReference>
<protein>
    <submittedName>
        <fullName evidence="8">YhgE/Pip domain-containing protein</fullName>
    </submittedName>
</protein>
<name>A0ABU9VNU6_9BACI</name>
<dbReference type="InterPro" id="IPR017501">
    <property type="entry name" value="Phage_infect_YhgE_C"/>
</dbReference>
<evidence type="ECO:0000256" key="1">
    <source>
        <dbReference type="ARBA" id="ARBA00004141"/>
    </source>
</evidence>
<dbReference type="PANTHER" id="PTHR43077">
    <property type="entry name" value="TRANSPORT PERMEASE YVFS-RELATED"/>
    <property type="match status" value="1"/>
</dbReference>
<dbReference type="Gene3D" id="3.40.1710.10">
    <property type="entry name" value="abc type-2 transporter like domain"/>
    <property type="match status" value="1"/>
</dbReference>
<comment type="subcellular location">
    <subcellularLocation>
        <location evidence="1">Membrane</location>
        <topology evidence="1">Multi-pass membrane protein</topology>
    </subcellularLocation>
</comment>
<keyword evidence="9" id="KW-1185">Reference proteome</keyword>
<reference evidence="8 9" key="1">
    <citation type="submission" date="2024-03" db="EMBL/GenBank/DDBJ databases">
        <title>Bacilli Hybrid Assemblies.</title>
        <authorList>
            <person name="Kovac J."/>
        </authorList>
    </citation>
    <scope>NUCLEOTIDE SEQUENCE [LARGE SCALE GENOMIC DNA]</scope>
    <source>
        <strain evidence="8 9">FSL R7-0666</strain>
    </source>
</reference>
<evidence type="ECO:0000313" key="8">
    <source>
        <dbReference type="EMBL" id="MEN0644853.1"/>
    </source>
</evidence>
<feature type="domain" description="ABC-2 type transporter transmembrane" evidence="7">
    <location>
        <begin position="724"/>
        <end position="866"/>
    </location>
</feature>
<feature type="coiled-coil region" evidence="5">
    <location>
        <begin position="426"/>
        <end position="478"/>
    </location>
</feature>
<gene>
    <name evidence="8" type="ORF">MKY91_16990</name>
</gene>
<evidence type="ECO:0000259" key="7">
    <source>
        <dbReference type="Pfam" id="PF12698"/>
    </source>
</evidence>
<dbReference type="RefSeq" id="WP_343131476.1">
    <property type="nucleotide sequence ID" value="NZ_JBCITK010000001.1"/>
</dbReference>
<dbReference type="PANTHER" id="PTHR43077:SF10">
    <property type="entry name" value="TRANSPORT PERMEASE PROTEIN"/>
    <property type="match status" value="1"/>
</dbReference>
<evidence type="ECO:0000256" key="3">
    <source>
        <dbReference type="ARBA" id="ARBA00022989"/>
    </source>
</evidence>
<feature type="transmembrane region" description="Helical" evidence="6">
    <location>
        <begin position="733"/>
        <end position="757"/>
    </location>
</feature>
<proteinExistence type="predicted"/>
<dbReference type="Pfam" id="PF12698">
    <property type="entry name" value="ABC2_membrane_3"/>
    <property type="match status" value="2"/>
</dbReference>
<feature type="transmembrane region" description="Helical" evidence="6">
    <location>
        <begin position="20"/>
        <end position="38"/>
    </location>
</feature>
<feature type="coiled-coil region" evidence="5">
    <location>
        <begin position="289"/>
        <end position="316"/>
    </location>
</feature>
<dbReference type="InterPro" id="IPR051328">
    <property type="entry name" value="T7SS_ABC-Transporter"/>
</dbReference>
<feature type="coiled-coil region" evidence="5">
    <location>
        <begin position="190"/>
        <end position="227"/>
    </location>
</feature>
<accession>A0ABU9VNU6</accession>
<keyword evidence="3 6" id="KW-1133">Transmembrane helix</keyword>
<evidence type="ECO:0000313" key="9">
    <source>
        <dbReference type="Proteomes" id="UP001418796"/>
    </source>
</evidence>
<organism evidence="8 9">
    <name type="scientific">Alkalicoccobacillus gibsonii</name>
    <dbReference type="NCBI Taxonomy" id="79881"/>
    <lineage>
        <taxon>Bacteria</taxon>
        <taxon>Bacillati</taxon>
        <taxon>Bacillota</taxon>
        <taxon>Bacilli</taxon>
        <taxon>Bacillales</taxon>
        <taxon>Bacillaceae</taxon>
        <taxon>Alkalicoccobacillus</taxon>
    </lineage>
</organism>
<dbReference type="NCBIfam" id="TIGR03061">
    <property type="entry name" value="pip_yhgE_Nterm"/>
    <property type="match status" value="1"/>
</dbReference>
<evidence type="ECO:0000256" key="5">
    <source>
        <dbReference type="SAM" id="Coils"/>
    </source>
</evidence>
<dbReference type="InterPro" id="IPR017500">
    <property type="entry name" value="Phage_infect_YhgE_N"/>
</dbReference>
<comment type="caution">
    <text evidence="8">The sequence shown here is derived from an EMBL/GenBank/DDBJ whole genome shotgun (WGS) entry which is preliminary data.</text>
</comment>
<keyword evidence="4 6" id="KW-0472">Membrane</keyword>
<evidence type="ECO:0000256" key="6">
    <source>
        <dbReference type="SAM" id="Phobius"/>
    </source>
</evidence>
<feature type="transmembrane region" description="Helical" evidence="6">
    <location>
        <begin position="763"/>
        <end position="784"/>
    </location>
</feature>
<evidence type="ECO:0000256" key="2">
    <source>
        <dbReference type="ARBA" id="ARBA00022692"/>
    </source>
</evidence>
<dbReference type="NCBIfam" id="TIGR03062">
    <property type="entry name" value="pip_yhgE_Cterm"/>
    <property type="match status" value="1"/>
</dbReference>
<evidence type="ECO:0000256" key="4">
    <source>
        <dbReference type="ARBA" id="ARBA00023136"/>
    </source>
</evidence>
<dbReference type="Proteomes" id="UP001418796">
    <property type="component" value="Unassembled WGS sequence"/>
</dbReference>
<keyword evidence="5" id="KW-0175">Coiled coil</keyword>
<feature type="transmembrane region" description="Helical" evidence="6">
    <location>
        <begin position="796"/>
        <end position="822"/>
    </location>
</feature>
<dbReference type="InterPro" id="IPR013525">
    <property type="entry name" value="ABC2_TM"/>
</dbReference>
<sequence length="890" mass="98519">MKRILEVIKQDWRNIKGTPIVMLLLIGLMILPSLYAWFNLKATWDPYGNTSELAIAVTNEDEGAEVRGEPFNVGEELVDQLADNDQLGWTFVSKEEAERGVIHGDYYASIHIPSDFSEKISSVLTDSPEKPELDYSVNEKINAIAPKMTSAGASTIVEDINENFIQTATEAIFEEFNEIGVQLEQELPTIRNIENQIFELENRLPEISELGDQALRLEEALPEIREQGQKIVDLEKRIPEINEAGDQILELEERFPEIRQAGDRVLELQQRIPEIQQAANAVQEVDRRFDEIATELDTALEQVEKAQDVIGRAQAALPIVEGVADQGLDYVNRFQSFLDENDEAFAAITPAIEQNLRLVEQTTSAAAQLTGALRDAEPSEEAIQNVANLNDRINSAISMLDQTISLYQELEEFLPGNPLADQIGQLQSLRTELASTQESVQKVQDALENGEQPAEDVLNELDKRANAANERSSAARSRFESGGADTINSALGQIRETAQTASDNLTEATEMLPNVEGILNDAAGIADYGQEELLQIREAMPEIGTRVHEVAEAINKDLPGAIDVINKASDFVQNDLGHVEDQIHRAADFVRNDLPGAEDQIRKLSDLVQNRLPEAEESVHKIADVVRNQLPDMENAVKNAADRIRDFDEDYDLGEIIELLKNDVQAESEFFADPVILNEDRKFPIPNYGSASSPFYTSLALWVGALLLANLLRADVEDPENRFNFVHVYFGRLVTFLVVGVGQGLIVTLGNIFILGAYVDNKILYVLFGILISQVFMTMVYTLVSVFGNIGKAIGIILMVLQLSGGGGTFPIQVAPSFFQAIHPFLPFTYAVGLLREAVGGVVPSIVWTNLGFLFLFWIGAIAFGLLLKKPLHKRIQATAEKSKASGMIQ</sequence>
<feature type="transmembrane region" description="Helical" evidence="6">
    <location>
        <begin position="695"/>
        <end position="712"/>
    </location>
</feature>
<feature type="domain" description="ABC-2 type transporter transmembrane" evidence="7">
    <location>
        <begin position="20"/>
        <end position="204"/>
    </location>
</feature>
<keyword evidence="2 6" id="KW-0812">Transmembrane</keyword>
<dbReference type="EMBL" id="JBCITK010000001">
    <property type="protein sequence ID" value="MEN0644853.1"/>
    <property type="molecule type" value="Genomic_DNA"/>
</dbReference>
<feature type="transmembrane region" description="Helical" evidence="6">
    <location>
        <begin position="842"/>
        <end position="868"/>
    </location>
</feature>